<organism evidence="1">
    <name type="scientific">Anguilla anguilla</name>
    <name type="common">European freshwater eel</name>
    <name type="synonym">Muraena anguilla</name>
    <dbReference type="NCBI Taxonomy" id="7936"/>
    <lineage>
        <taxon>Eukaryota</taxon>
        <taxon>Metazoa</taxon>
        <taxon>Chordata</taxon>
        <taxon>Craniata</taxon>
        <taxon>Vertebrata</taxon>
        <taxon>Euteleostomi</taxon>
        <taxon>Actinopterygii</taxon>
        <taxon>Neopterygii</taxon>
        <taxon>Teleostei</taxon>
        <taxon>Anguilliformes</taxon>
        <taxon>Anguillidae</taxon>
        <taxon>Anguilla</taxon>
    </lineage>
</organism>
<sequence>MNTKCKKESVCTGSFYSIYVLQLQCPIPHSRHLNKSA</sequence>
<dbReference type="EMBL" id="GBXM01047558">
    <property type="protein sequence ID" value="JAH61019.1"/>
    <property type="molecule type" value="Transcribed_RNA"/>
</dbReference>
<name>A0A0E9U525_ANGAN</name>
<proteinExistence type="predicted"/>
<accession>A0A0E9U525</accession>
<protein>
    <submittedName>
        <fullName evidence="1">Uncharacterized protein</fullName>
    </submittedName>
</protein>
<reference evidence="1" key="1">
    <citation type="submission" date="2014-11" db="EMBL/GenBank/DDBJ databases">
        <authorList>
            <person name="Amaro Gonzalez C."/>
        </authorList>
    </citation>
    <scope>NUCLEOTIDE SEQUENCE</scope>
</reference>
<reference evidence="1" key="2">
    <citation type="journal article" date="2015" name="Fish Shellfish Immunol.">
        <title>Early steps in the European eel (Anguilla anguilla)-Vibrio vulnificus interaction in the gills: Role of the RtxA13 toxin.</title>
        <authorList>
            <person name="Callol A."/>
            <person name="Pajuelo D."/>
            <person name="Ebbesson L."/>
            <person name="Teles M."/>
            <person name="MacKenzie S."/>
            <person name="Amaro C."/>
        </authorList>
    </citation>
    <scope>NUCLEOTIDE SEQUENCE</scope>
</reference>
<evidence type="ECO:0000313" key="1">
    <source>
        <dbReference type="EMBL" id="JAH61019.1"/>
    </source>
</evidence>
<dbReference type="AlphaFoldDB" id="A0A0E9U525"/>